<name>A0A023B4R5_GRENI</name>
<feature type="region of interest" description="Disordered" evidence="1">
    <location>
        <begin position="1"/>
        <end position="23"/>
    </location>
</feature>
<proteinExistence type="predicted"/>
<feature type="compositionally biased region" description="Polar residues" evidence="1">
    <location>
        <begin position="1"/>
        <end position="17"/>
    </location>
</feature>
<dbReference type="AlphaFoldDB" id="A0A023B4R5"/>
<evidence type="ECO:0000256" key="1">
    <source>
        <dbReference type="SAM" id="MobiDB-lite"/>
    </source>
</evidence>
<reference evidence="2" key="1">
    <citation type="submission" date="2013-12" db="EMBL/GenBank/DDBJ databases">
        <authorList>
            <person name="Omoto C.K."/>
            <person name="Sibley D."/>
            <person name="Venepally P."/>
            <person name="Hadjithomas M."/>
            <person name="Karamycheva S."/>
            <person name="Brunk B."/>
            <person name="Roos D."/>
            <person name="Caler E."/>
            <person name="Lorenzi H."/>
        </authorList>
    </citation>
    <scope>NUCLEOTIDE SEQUENCE</scope>
</reference>
<accession>A0A023B4R5</accession>
<evidence type="ECO:0000313" key="3">
    <source>
        <dbReference type="Proteomes" id="UP000019763"/>
    </source>
</evidence>
<sequence>MHIFPQSCQKRIQATDQVSDDNKKLPVGAPSLVSIHNIHRAPGTKLDDNISFPADDTRAVTLATKDENAEQQLPQPSPAGEARNRPDGQADVDAQFMEGILMDDETDEDDNDYEYFETCGHVYTPPSMYLPLPKPGKEEDVVSPSTVRKRGLRTNSAQKRFKVQTCGAESKHLLIYSIKSRLPVHGQILDQYRQQCYALYASLPGSHTGAPILARLRRRLLRLAGHAIFAHHRGRHEVLFQTAFLFDLVICEFAKWIASVSESTGGNLELSAFLQEAATQQKHVTSTAGAAESLSRLTTAATVTTVEVSEVSGVIQHHLGLVSKEELRTVMMACLLLASKWNNSRYLPPDVLCSNPVGRVGLTALLEFEVSILSLFEFDIPFQTSAMNHLHLLLGTCEEDSTSNFANRLVCSTSLLILEVALCDYESLKISTEDLVRSAAWLGSVLSQNACALDPELPGPETFYSTSESWAAAVDFHMSNVEFEVKSAVSALPRLEEMGRWTSPAQPPNVFGVDLAKKPVFVCDLGNDMADAKTKTESLALAHLDAETSAAFDLLAAAALTEGQRLQYRVHSDNFERRCEMMEKVLALRKVRHKWLKVRSEISKRLQRATAE</sequence>
<dbReference type="RefSeq" id="XP_011131101.1">
    <property type="nucleotide sequence ID" value="XM_011132799.1"/>
</dbReference>
<comment type="caution">
    <text evidence="2">The sequence shown here is derived from an EMBL/GenBank/DDBJ whole genome shotgun (WGS) entry which is preliminary data.</text>
</comment>
<dbReference type="InterPro" id="IPR036915">
    <property type="entry name" value="Cyclin-like_sf"/>
</dbReference>
<dbReference type="EMBL" id="AFNH02000744">
    <property type="protein sequence ID" value="EZG57142.1"/>
    <property type="molecule type" value="Genomic_DNA"/>
</dbReference>
<evidence type="ECO:0000313" key="2">
    <source>
        <dbReference type="EMBL" id="EZG57142.1"/>
    </source>
</evidence>
<dbReference type="VEuPathDB" id="CryptoDB:GNI_099290"/>
<keyword evidence="3" id="KW-1185">Reference proteome</keyword>
<dbReference type="Proteomes" id="UP000019763">
    <property type="component" value="Unassembled WGS sequence"/>
</dbReference>
<gene>
    <name evidence="2" type="ORF">GNI_099290</name>
</gene>
<dbReference type="SUPFAM" id="SSF47954">
    <property type="entry name" value="Cyclin-like"/>
    <property type="match status" value="1"/>
</dbReference>
<organism evidence="2 3">
    <name type="scientific">Gregarina niphandrodes</name>
    <name type="common">Septate eugregarine</name>
    <dbReference type="NCBI Taxonomy" id="110365"/>
    <lineage>
        <taxon>Eukaryota</taxon>
        <taxon>Sar</taxon>
        <taxon>Alveolata</taxon>
        <taxon>Apicomplexa</taxon>
        <taxon>Conoidasida</taxon>
        <taxon>Gregarinasina</taxon>
        <taxon>Eugregarinorida</taxon>
        <taxon>Gregarinidae</taxon>
        <taxon>Gregarina</taxon>
    </lineage>
</organism>
<protein>
    <recommendedName>
        <fullName evidence="4">Cyclin</fullName>
    </recommendedName>
</protein>
<feature type="region of interest" description="Disordered" evidence="1">
    <location>
        <begin position="65"/>
        <end position="88"/>
    </location>
</feature>
<dbReference type="GeneID" id="22913518"/>
<evidence type="ECO:0008006" key="4">
    <source>
        <dbReference type="Google" id="ProtNLM"/>
    </source>
</evidence>
<dbReference type="Gene3D" id="1.10.472.10">
    <property type="entry name" value="Cyclin-like"/>
    <property type="match status" value="2"/>
</dbReference>